<keyword evidence="2" id="KW-1185">Reference proteome</keyword>
<proteinExistence type="predicted"/>
<reference evidence="1 2" key="1">
    <citation type="journal article" date="2018" name="Front. Plant Sci.">
        <title>Red Clover (Trifolium pratense) and Zigzag Clover (T. medium) - A Picture of Genomic Similarities and Differences.</title>
        <authorList>
            <person name="Dluhosova J."/>
            <person name="Istvanek J."/>
            <person name="Nedelnik J."/>
            <person name="Repkova J."/>
        </authorList>
    </citation>
    <scope>NUCLEOTIDE SEQUENCE [LARGE SCALE GENOMIC DNA]</scope>
    <source>
        <strain evidence="2">cv. 10/8</strain>
        <tissue evidence="1">Leaf</tissue>
    </source>
</reference>
<feature type="non-terminal residue" evidence="1">
    <location>
        <position position="1"/>
    </location>
</feature>
<comment type="caution">
    <text evidence="1">The sequence shown here is derived from an EMBL/GenBank/DDBJ whole genome shotgun (WGS) entry which is preliminary data.</text>
</comment>
<organism evidence="1 2">
    <name type="scientific">Trifolium medium</name>
    <dbReference type="NCBI Taxonomy" id="97028"/>
    <lineage>
        <taxon>Eukaryota</taxon>
        <taxon>Viridiplantae</taxon>
        <taxon>Streptophyta</taxon>
        <taxon>Embryophyta</taxon>
        <taxon>Tracheophyta</taxon>
        <taxon>Spermatophyta</taxon>
        <taxon>Magnoliopsida</taxon>
        <taxon>eudicotyledons</taxon>
        <taxon>Gunneridae</taxon>
        <taxon>Pentapetalae</taxon>
        <taxon>rosids</taxon>
        <taxon>fabids</taxon>
        <taxon>Fabales</taxon>
        <taxon>Fabaceae</taxon>
        <taxon>Papilionoideae</taxon>
        <taxon>50 kb inversion clade</taxon>
        <taxon>NPAAA clade</taxon>
        <taxon>Hologalegina</taxon>
        <taxon>IRL clade</taxon>
        <taxon>Trifolieae</taxon>
        <taxon>Trifolium</taxon>
    </lineage>
</organism>
<accession>A0A392U778</accession>
<dbReference type="EMBL" id="LXQA010751725">
    <property type="protein sequence ID" value="MCI69232.1"/>
    <property type="molecule type" value="Genomic_DNA"/>
</dbReference>
<evidence type="ECO:0000313" key="1">
    <source>
        <dbReference type="EMBL" id="MCI69232.1"/>
    </source>
</evidence>
<evidence type="ECO:0000313" key="2">
    <source>
        <dbReference type="Proteomes" id="UP000265520"/>
    </source>
</evidence>
<dbReference type="Proteomes" id="UP000265520">
    <property type="component" value="Unassembled WGS sequence"/>
</dbReference>
<protein>
    <submittedName>
        <fullName evidence="1">Uncharacterized protein</fullName>
    </submittedName>
</protein>
<sequence>SDIGSNAADL</sequence>
<name>A0A392U778_9FABA</name>